<dbReference type="InterPro" id="IPR006073">
    <property type="entry name" value="GTP-bd"/>
</dbReference>
<reference evidence="14" key="1">
    <citation type="submission" date="2017-02" db="UniProtKB">
        <authorList>
            <consortium name="WormBaseParasite"/>
        </authorList>
    </citation>
    <scope>IDENTIFICATION</scope>
</reference>
<dbReference type="GO" id="GO:0005730">
    <property type="term" value="C:nucleolus"/>
    <property type="evidence" value="ECO:0007669"/>
    <property type="project" value="UniProtKB-SubCell"/>
</dbReference>
<evidence type="ECO:0000313" key="13">
    <source>
        <dbReference type="Proteomes" id="UP000274756"/>
    </source>
</evidence>
<evidence type="ECO:0000256" key="8">
    <source>
        <dbReference type="SAM" id="MobiDB-lite"/>
    </source>
</evidence>
<dbReference type="Gene3D" id="3.40.50.300">
    <property type="entry name" value="P-loop containing nucleotide triphosphate hydrolases"/>
    <property type="match status" value="1"/>
</dbReference>
<protein>
    <recommendedName>
        <fullName evidence="7">Nucleolar GTP-binding protein 2</fullName>
    </recommendedName>
</protein>
<evidence type="ECO:0000256" key="4">
    <source>
        <dbReference type="ARBA" id="ARBA00023242"/>
    </source>
</evidence>
<dbReference type="WBParaSite" id="DME_0000230101-mRNA-1">
    <property type="protein sequence ID" value="DME_0000230101-mRNA-1"/>
    <property type="gene ID" value="DME_0000230101"/>
</dbReference>
<dbReference type="InterPro" id="IPR023179">
    <property type="entry name" value="GTP-bd_ortho_bundle_sf"/>
</dbReference>
<comment type="similarity">
    <text evidence="7">Belongs to the TRAFAC class YlqF/YawG GTPase family. NOG2 subfamily.</text>
</comment>
<evidence type="ECO:0000256" key="1">
    <source>
        <dbReference type="ARBA" id="ARBA00004604"/>
    </source>
</evidence>
<keyword evidence="3 7" id="KW-0342">GTP-binding</keyword>
<dbReference type="Proteomes" id="UP000038040">
    <property type="component" value="Unplaced"/>
</dbReference>
<dbReference type="FunFam" id="3.40.50.300:FF:000559">
    <property type="entry name" value="Nuclear/nucleolar GTPase 2"/>
    <property type="match status" value="1"/>
</dbReference>
<evidence type="ECO:0000313" key="14">
    <source>
        <dbReference type="WBParaSite" id="DME_0000230101-mRNA-1"/>
    </source>
</evidence>
<dbReference type="STRING" id="318479.A0A0N4U5Y9"/>
<keyword evidence="13" id="KW-1185">Reference proteome</keyword>
<dbReference type="OrthoDB" id="444945at2759"/>
<feature type="compositionally biased region" description="Polar residues" evidence="8">
    <location>
        <begin position="8"/>
        <end position="17"/>
    </location>
</feature>
<dbReference type="FunFam" id="1.10.1580.10:FF:000001">
    <property type="entry name" value="Nucleolar GTP-binding protein 2"/>
    <property type="match status" value="1"/>
</dbReference>
<feature type="region of interest" description="Disordered" evidence="8">
    <location>
        <begin position="580"/>
        <end position="613"/>
    </location>
</feature>
<dbReference type="EMBL" id="UYYG01001156">
    <property type="protein sequence ID" value="VDN56688.1"/>
    <property type="molecule type" value="Genomic_DNA"/>
</dbReference>
<evidence type="ECO:0000259" key="10">
    <source>
        <dbReference type="Pfam" id="PF08153"/>
    </source>
</evidence>
<dbReference type="PANTHER" id="PTHR11089">
    <property type="entry name" value="GTP-BINDING PROTEIN-RELATED"/>
    <property type="match status" value="1"/>
</dbReference>
<evidence type="ECO:0000256" key="2">
    <source>
        <dbReference type="ARBA" id="ARBA00022741"/>
    </source>
</evidence>
<evidence type="ECO:0000259" key="9">
    <source>
        <dbReference type="Pfam" id="PF01926"/>
    </source>
</evidence>
<name>A0A0N4U5Y9_DRAME</name>
<feature type="compositionally biased region" description="Basic residues" evidence="8">
    <location>
        <begin position="580"/>
        <end position="591"/>
    </location>
</feature>
<dbReference type="Gene3D" id="1.10.1580.10">
    <property type="match status" value="1"/>
</dbReference>
<evidence type="ECO:0000313" key="12">
    <source>
        <dbReference type="Proteomes" id="UP000038040"/>
    </source>
</evidence>
<evidence type="ECO:0000256" key="3">
    <source>
        <dbReference type="ARBA" id="ARBA00023134"/>
    </source>
</evidence>
<dbReference type="Pfam" id="PF08153">
    <property type="entry name" value="NGP1NT"/>
    <property type="match status" value="1"/>
</dbReference>
<dbReference type="PRINTS" id="PR00326">
    <property type="entry name" value="GTP1OBG"/>
</dbReference>
<keyword evidence="4 7" id="KW-0539">Nucleus</keyword>
<dbReference type="InterPro" id="IPR027417">
    <property type="entry name" value="P-loop_NTPase"/>
</dbReference>
<dbReference type="AlphaFoldDB" id="A0A0N4U5Y9"/>
<keyword evidence="2 7" id="KW-0547">Nucleotide-binding</keyword>
<dbReference type="InterPro" id="IPR050755">
    <property type="entry name" value="TRAFAC_YlqF/YawG_RiboMat"/>
</dbReference>
<feature type="domain" description="G" evidence="9">
    <location>
        <begin position="328"/>
        <end position="430"/>
    </location>
</feature>
<comment type="subcellular location">
    <subcellularLocation>
        <location evidence="1 7">Nucleus</location>
        <location evidence="1 7">Nucleolus</location>
    </subcellularLocation>
</comment>
<gene>
    <name evidence="11" type="ORF">DME_LOCUS6661</name>
</gene>
<feature type="domain" description="Nucleolar GTP-binding protein 2 N-terminal" evidence="10">
    <location>
        <begin position="68"/>
        <end position="198"/>
    </location>
</feature>
<comment type="subunit">
    <text evidence="6">Interacts with LYAR and RPL23A. Interacts with the nuclear importin-beta receptor and, at a lower extent, with importin-alpha.</text>
</comment>
<dbReference type="PANTHER" id="PTHR11089:SF9">
    <property type="entry name" value="NUCLEOLAR GTP-BINDING PROTEIN 2"/>
    <property type="match status" value="1"/>
</dbReference>
<dbReference type="InterPro" id="IPR012971">
    <property type="entry name" value="NOG2_N_dom"/>
</dbReference>
<organism evidence="12 14">
    <name type="scientific">Dracunculus medinensis</name>
    <name type="common">Guinea worm</name>
    <dbReference type="NCBI Taxonomy" id="318479"/>
    <lineage>
        <taxon>Eukaryota</taxon>
        <taxon>Metazoa</taxon>
        <taxon>Ecdysozoa</taxon>
        <taxon>Nematoda</taxon>
        <taxon>Chromadorea</taxon>
        <taxon>Rhabditida</taxon>
        <taxon>Spirurina</taxon>
        <taxon>Dracunculoidea</taxon>
        <taxon>Dracunculidae</taxon>
        <taxon>Dracunculus</taxon>
    </lineage>
</organism>
<evidence type="ECO:0000313" key="11">
    <source>
        <dbReference type="EMBL" id="VDN56688.1"/>
    </source>
</evidence>
<dbReference type="Pfam" id="PF01926">
    <property type="entry name" value="MMR_HSR1"/>
    <property type="match status" value="1"/>
</dbReference>
<evidence type="ECO:0000256" key="6">
    <source>
        <dbReference type="ARBA" id="ARBA00065814"/>
    </source>
</evidence>
<evidence type="ECO:0000256" key="7">
    <source>
        <dbReference type="RuleBase" id="RU364023"/>
    </source>
</evidence>
<evidence type="ECO:0000256" key="5">
    <source>
        <dbReference type="ARBA" id="ARBA00054763"/>
    </source>
</evidence>
<dbReference type="GO" id="GO:0005525">
    <property type="term" value="F:GTP binding"/>
    <property type="evidence" value="ECO:0007669"/>
    <property type="project" value="UniProtKB-KW"/>
</dbReference>
<dbReference type="InterPro" id="IPR024929">
    <property type="entry name" value="GNL2_CP_dom"/>
</dbReference>
<comment type="function">
    <text evidence="5">GTPase that associates with pre-60S ribosomal subunits in the nucleolus and is required for their nuclear export and maturation. May promote cell proliferation possibly by increasing p53/TP53 protein levels, and consequently those of its downstream product CDKN1A/p21, and decreasing RPL23A protein levels.</text>
</comment>
<accession>A0A0N4U5Y9</accession>
<dbReference type="SUPFAM" id="SSF52540">
    <property type="entry name" value="P-loop containing nucleoside triphosphate hydrolases"/>
    <property type="match status" value="1"/>
</dbReference>
<dbReference type="Proteomes" id="UP000274756">
    <property type="component" value="Unassembled WGS sequence"/>
</dbReference>
<reference evidence="11 13" key="2">
    <citation type="submission" date="2018-11" db="EMBL/GenBank/DDBJ databases">
        <authorList>
            <consortium name="Pathogen Informatics"/>
        </authorList>
    </citation>
    <scope>NUCLEOTIDE SEQUENCE [LARGE SCALE GENOMIC DNA]</scope>
</reference>
<feature type="region of interest" description="Disordered" evidence="8">
    <location>
        <begin position="1"/>
        <end position="24"/>
    </location>
</feature>
<dbReference type="CDD" id="cd01858">
    <property type="entry name" value="NGP_1"/>
    <property type="match status" value="1"/>
</dbReference>
<proteinExistence type="inferred from homology"/>
<sequence length="641" mass="73398">MAKKRCSLKNNRPNSSGEKPVKPKIKKRAKFGMKANSTFKKGNHSLNPDRVATGEHMRSKATINRLRMYKNFKPVRNVRGKIIKAAPYQETISSGTVARVEPNRKWFGNTRVIGQEQLQKFQENLGKIISDPFQVVMRQTKLPISLLQEKSKKQRVHLLDTESFAYTFGKKALKKRPTIKIEDLQVLRDDAEKRTENYDESCDKNLAVEEDPERTENANPLFRAGQSHRVWGELYKVVDSSDVIIEVIDARNPMGTRCRHVEEFLRKEKAHKHLILVINKKKWIEILSKELPTVAFHASIQHSFGKKAIIDLLRQFARLHKERQQISVGFIGYPNVGKSSIINTLRAKRVCKTAPIAGETKVWQYVMLMRRIYLIDCPGVVYPQGDTETETILKGVVRVENVKDPANHIQGVLDRVKAEHLQKTYEIEEWNGVEDFLIKLCIKMGRLLKGGEPDLNSVAKIVLNDFQRGRLPYFVLPSGMEMKADEESDSPMVPVDNEIDQKAISLGDAESNCDKEEELAEINSSDDEGSLTDVGSTCSGLTDISGMSDLDDIKARDLRDYAIDFGAPLVDQQKVQLKKKRIRPRGKRAGKKLTEKRNRLKKQNNNKPPILNTVEFGKKVEKEKNMWYKKLEKRRKIKHQL</sequence>